<dbReference type="OrthoDB" id="276276at2759"/>
<dbReference type="SUPFAM" id="SSF55811">
    <property type="entry name" value="Nudix"/>
    <property type="match status" value="1"/>
</dbReference>
<reference evidence="3 4" key="1">
    <citation type="journal article" date="2013" name="PLoS Genet.">
        <title>Genomic mechanisms accounting for the adaptation to parasitism in nematode-trapping fungi.</title>
        <authorList>
            <person name="Meerupati T."/>
            <person name="Andersson K.M."/>
            <person name="Friman E."/>
            <person name="Kumar D."/>
            <person name="Tunlid A."/>
            <person name="Ahren D."/>
        </authorList>
    </citation>
    <scope>NUCLEOTIDE SEQUENCE [LARGE SCALE GENOMIC DNA]</scope>
    <source>
        <strain evidence="3 4">CBS 200.50</strain>
    </source>
</reference>
<dbReference type="Gene3D" id="3.90.79.10">
    <property type="entry name" value="Nucleoside Triphosphate Pyrophosphohydrolase"/>
    <property type="match status" value="1"/>
</dbReference>
<dbReference type="AlphaFoldDB" id="S8ANI3"/>
<name>S8ANI3_DACHA</name>
<sequence length="224" mass="24540">MSTAPQVPSAASPSTTTTSPTATAIPTGVASQLFSNQPPPAIVAHTYTFPPTLEQYNKPLNEIILANAPRDTIGVGAYVFKGDSGSPDRQLLLIRRSANETAFPEMYEVPGGGAEAPPIDATLLDSVARELFEETGLVAKNIVRLIDHVDFEGRRGDKWRKFNFEIEVESAAEVVLQPAEHDEFMWVTFMEFKQQMEIGEEGWLWKTMPAQKGTIQIAFETAAA</sequence>
<organism evidence="3 4">
    <name type="scientific">Dactylellina haptotyla (strain CBS 200.50)</name>
    <name type="common">Nematode-trapping fungus</name>
    <name type="synonym">Monacrosporium haptotylum</name>
    <dbReference type="NCBI Taxonomy" id="1284197"/>
    <lineage>
        <taxon>Eukaryota</taxon>
        <taxon>Fungi</taxon>
        <taxon>Dikarya</taxon>
        <taxon>Ascomycota</taxon>
        <taxon>Pezizomycotina</taxon>
        <taxon>Orbiliomycetes</taxon>
        <taxon>Orbiliales</taxon>
        <taxon>Orbiliaceae</taxon>
        <taxon>Dactylellina</taxon>
    </lineage>
</organism>
<comment type="caution">
    <text evidence="3">The sequence shown here is derived from an EMBL/GenBank/DDBJ whole genome shotgun (WGS) entry which is preliminary data.</text>
</comment>
<feature type="region of interest" description="Disordered" evidence="1">
    <location>
        <begin position="1"/>
        <end position="23"/>
    </location>
</feature>
<dbReference type="Pfam" id="PF00293">
    <property type="entry name" value="NUDIX"/>
    <property type="match status" value="1"/>
</dbReference>
<keyword evidence="4" id="KW-1185">Reference proteome</keyword>
<dbReference type="HOGENOM" id="CLU_067850_0_0_1"/>
<dbReference type="eggNOG" id="ENOG502S8JU">
    <property type="taxonomic scope" value="Eukaryota"/>
</dbReference>
<dbReference type="EMBL" id="AQGS01000104">
    <property type="protein sequence ID" value="EPS42686.1"/>
    <property type="molecule type" value="Genomic_DNA"/>
</dbReference>
<proteinExistence type="predicted"/>
<accession>S8ANI3</accession>
<gene>
    <name evidence="3" type="ORF">H072_3289</name>
</gene>
<dbReference type="PANTHER" id="PTHR43736">
    <property type="entry name" value="ADP-RIBOSE PYROPHOSPHATASE"/>
    <property type="match status" value="1"/>
</dbReference>
<dbReference type="InterPro" id="IPR000086">
    <property type="entry name" value="NUDIX_hydrolase_dom"/>
</dbReference>
<dbReference type="OMA" id="EHQDYVW"/>
<reference evidence="4" key="2">
    <citation type="submission" date="2013-04" db="EMBL/GenBank/DDBJ databases">
        <title>Genomic mechanisms accounting for the adaptation to parasitism in nematode-trapping fungi.</title>
        <authorList>
            <person name="Ahren D.G."/>
        </authorList>
    </citation>
    <scope>NUCLEOTIDE SEQUENCE [LARGE SCALE GENOMIC DNA]</scope>
    <source>
        <strain evidence="4">CBS 200.50</strain>
    </source>
</reference>
<evidence type="ECO:0000256" key="1">
    <source>
        <dbReference type="SAM" id="MobiDB-lite"/>
    </source>
</evidence>
<dbReference type="PANTHER" id="PTHR43736:SF1">
    <property type="entry name" value="DIHYDRONEOPTERIN TRIPHOSPHATE DIPHOSPHATASE"/>
    <property type="match status" value="1"/>
</dbReference>
<dbReference type="InterPro" id="IPR015797">
    <property type="entry name" value="NUDIX_hydrolase-like_dom_sf"/>
</dbReference>
<evidence type="ECO:0000313" key="3">
    <source>
        <dbReference type="EMBL" id="EPS42686.1"/>
    </source>
</evidence>
<dbReference type="Proteomes" id="UP000015100">
    <property type="component" value="Unassembled WGS sequence"/>
</dbReference>
<protein>
    <recommendedName>
        <fullName evidence="2">Nudix hydrolase domain-containing protein</fullName>
    </recommendedName>
</protein>
<dbReference type="CDD" id="cd02883">
    <property type="entry name" value="NUDIX_Hydrolase"/>
    <property type="match status" value="1"/>
</dbReference>
<evidence type="ECO:0000313" key="4">
    <source>
        <dbReference type="Proteomes" id="UP000015100"/>
    </source>
</evidence>
<evidence type="ECO:0000259" key="2">
    <source>
        <dbReference type="PROSITE" id="PS51462"/>
    </source>
</evidence>
<dbReference type="PROSITE" id="PS51462">
    <property type="entry name" value="NUDIX"/>
    <property type="match status" value="1"/>
</dbReference>
<feature type="domain" description="Nudix hydrolase" evidence="2">
    <location>
        <begin position="70"/>
        <end position="210"/>
    </location>
</feature>